<comment type="caution">
    <text evidence="1">The sequence shown here is derived from an EMBL/GenBank/DDBJ whole genome shotgun (WGS) entry which is preliminary data.</text>
</comment>
<gene>
    <name evidence="1" type="ORF">FNH04_29265</name>
</gene>
<dbReference type="OrthoDB" id="9820797at2"/>
<keyword evidence="2" id="KW-1185">Reference proteome</keyword>
<evidence type="ECO:0000313" key="2">
    <source>
        <dbReference type="Proteomes" id="UP000326979"/>
    </source>
</evidence>
<organism evidence="1 2">
    <name type="scientific">Streptomyces phyllanthi</name>
    <dbReference type="NCBI Taxonomy" id="1803180"/>
    <lineage>
        <taxon>Bacteria</taxon>
        <taxon>Bacillati</taxon>
        <taxon>Actinomycetota</taxon>
        <taxon>Actinomycetes</taxon>
        <taxon>Kitasatosporales</taxon>
        <taxon>Streptomycetaceae</taxon>
        <taxon>Streptomyces</taxon>
    </lineage>
</organism>
<reference evidence="1 2" key="1">
    <citation type="submission" date="2019-07" db="EMBL/GenBank/DDBJ databases">
        <title>New species of Amycolatopsis and Streptomyces.</title>
        <authorList>
            <person name="Duangmal K."/>
            <person name="Teo W.F.A."/>
            <person name="Lipun K."/>
        </authorList>
    </citation>
    <scope>NUCLEOTIDE SEQUENCE [LARGE SCALE GENOMIC DNA]</scope>
    <source>
        <strain evidence="1 2">TISTR 2346</strain>
    </source>
</reference>
<dbReference type="Proteomes" id="UP000326979">
    <property type="component" value="Unassembled WGS sequence"/>
</dbReference>
<sequence length="495" mass="55046">MTDPESSQGCDHTPPSPASDLLEFEGWLDHVSLTLTMNCSRQELLAALEAQSQDQPFSELCRTYVHELAHVGQTLGTTLGYYTWMLRSVQVDYVIRMLKWLVQEAKAPIRSPLIKYLPSLSAYDDKAAGLVHGWQITESLITEVAGSVNNPFHAAAQPAALITPWQRQWSRLQSNILELYETATQRFPDQFFLALHSEKFVEAPEEYMAMLMTLPTTGMFTIAGVMESAALAVELSPEDDRGLRAILDEPQHGMEVIESVGLLHRTRRAYPDLPARRLLATHIAACDAALNPPCLPQHYLDRQGANVTELHPMARIVEIWLTLGDRIRPAQDIDDALRCADDICATLGWTTVSDTLARAAASFRGNGADPRGRAFAKAMWGRTVYPPLLHNPWVPIWGTGPLVDTYNAELVPAFFVLDDVSVPGSPERSDGLLLQSLRDQWTRSMMIGKPAVLRSPVPLPDDTLNHYQSRLAREFSVSIGKEFRPPSVKNSTPGF</sequence>
<evidence type="ECO:0000313" key="1">
    <source>
        <dbReference type="EMBL" id="MPY43841.1"/>
    </source>
</evidence>
<protein>
    <submittedName>
        <fullName evidence="1">Uncharacterized protein</fullName>
    </submittedName>
</protein>
<dbReference type="AlphaFoldDB" id="A0A5N8W8N7"/>
<proteinExistence type="predicted"/>
<name>A0A5N8W8N7_9ACTN</name>
<dbReference type="EMBL" id="VJZE01000263">
    <property type="protein sequence ID" value="MPY43841.1"/>
    <property type="molecule type" value="Genomic_DNA"/>
</dbReference>
<dbReference type="RefSeq" id="WP_152788789.1">
    <property type="nucleotide sequence ID" value="NZ_BAABEQ010000001.1"/>
</dbReference>
<accession>A0A5N8W8N7</accession>